<gene>
    <name evidence="1" type="ORF">SCF082_LOCUS925</name>
</gene>
<keyword evidence="2" id="KW-1185">Reference proteome</keyword>
<reference evidence="1 2" key="1">
    <citation type="submission" date="2024-02" db="EMBL/GenBank/DDBJ databases">
        <authorList>
            <person name="Chen Y."/>
            <person name="Shah S."/>
            <person name="Dougan E. K."/>
            <person name="Thang M."/>
            <person name="Chan C."/>
        </authorList>
    </citation>
    <scope>NUCLEOTIDE SEQUENCE [LARGE SCALE GENOMIC DNA]</scope>
</reference>
<evidence type="ECO:0000313" key="2">
    <source>
        <dbReference type="Proteomes" id="UP001642464"/>
    </source>
</evidence>
<proteinExistence type="predicted"/>
<name>A0ABP0HBA3_9DINO</name>
<evidence type="ECO:0000313" key="1">
    <source>
        <dbReference type="EMBL" id="CAK8987322.1"/>
    </source>
</evidence>
<accession>A0ABP0HBA3</accession>
<sequence length="152" mass="16564">MAEETGAIFGIALVQPSLKPADLALENVRFQQPELQEIQRAWRGRLAQALSIEEAEPDFGAQWTAEENFGYRNSYESWTRYTEDDPEAGAGLFVSPRTGKELKFAIVKVSNPAVPALCQIAQVALALIDMGSGQNLLGLVVQRIAAPVFVSS</sequence>
<dbReference type="Proteomes" id="UP001642464">
    <property type="component" value="Unassembled WGS sequence"/>
</dbReference>
<comment type="caution">
    <text evidence="1">The sequence shown here is derived from an EMBL/GenBank/DDBJ whole genome shotgun (WGS) entry which is preliminary data.</text>
</comment>
<protein>
    <submittedName>
        <fullName evidence="1">Uncharacterized protein</fullName>
    </submittedName>
</protein>
<dbReference type="EMBL" id="CAXAMM010000414">
    <property type="protein sequence ID" value="CAK8987322.1"/>
    <property type="molecule type" value="Genomic_DNA"/>
</dbReference>
<organism evidence="1 2">
    <name type="scientific">Durusdinium trenchii</name>
    <dbReference type="NCBI Taxonomy" id="1381693"/>
    <lineage>
        <taxon>Eukaryota</taxon>
        <taxon>Sar</taxon>
        <taxon>Alveolata</taxon>
        <taxon>Dinophyceae</taxon>
        <taxon>Suessiales</taxon>
        <taxon>Symbiodiniaceae</taxon>
        <taxon>Durusdinium</taxon>
    </lineage>
</organism>